<accession>A0AA39IFA0</accession>
<dbReference type="AlphaFoldDB" id="A0AA39IFA0"/>
<dbReference type="Proteomes" id="UP001175271">
    <property type="component" value="Unassembled WGS sequence"/>
</dbReference>
<comment type="caution">
    <text evidence="1">The sequence shown here is derived from an EMBL/GenBank/DDBJ whole genome shotgun (WGS) entry which is preliminary data.</text>
</comment>
<evidence type="ECO:0000313" key="1">
    <source>
        <dbReference type="EMBL" id="KAK0422501.1"/>
    </source>
</evidence>
<reference evidence="1" key="1">
    <citation type="submission" date="2023-06" db="EMBL/GenBank/DDBJ databases">
        <title>Genomic analysis of the entomopathogenic nematode Steinernema hermaphroditum.</title>
        <authorList>
            <person name="Schwarz E.M."/>
            <person name="Heppert J.K."/>
            <person name="Baniya A."/>
            <person name="Schwartz H.T."/>
            <person name="Tan C.-H."/>
            <person name="Antoshechkin I."/>
            <person name="Sternberg P.W."/>
            <person name="Goodrich-Blair H."/>
            <person name="Dillman A.R."/>
        </authorList>
    </citation>
    <scope>NUCLEOTIDE SEQUENCE</scope>
    <source>
        <strain evidence="1">PS9179</strain>
        <tissue evidence="1">Whole animal</tissue>
    </source>
</reference>
<gene>
    <name evidence="1" type="ORF">QR680_007610</name>
</gene>
<keyword evidence="2" id="KW-1185">Reference proteome</keyword>
<organism evidence="1 2">
    <name type="scientific">Steinernema hermaphroditum</name>
    <dbReference type="NCBI Taxonomy" id="289476"/>
    <lineage>
        <taxon>Eukaryota</taxon>
        <taxon>Metazoa</taxon>
        <taxon>Ecdysozoa</taxon>
        <taxon>Nematoda</taxon>
        <taxon>Chromadorea</taxon>
        <taxon>Rhabditida</taxon>
        <taxon>Tylenchina</taxon>
        <taxon>Panagrolaimomorpha</taxon>
        <taxon>Strongyloidoidea</taxon>
        <taxon>Steinernematidae</taxon>
        <taxon>Steinernema</taxon>
    </lineage>
</organism>
<evidence type="ECO:0000313" key="2">
    <source>
        <dbReference type="Proteomes" id="UP001175271"/>
    </source>
</evidence>
<name>A0AA39IFA0_9BILA</name>
<protein>
    <submittedName>
        <fullName evidence="1">Uncharacterized protein</fullName>
    </submittedName>
</protein>
<dbReference type="EMBL" id="JAUCMV010000001">
    <property type="protein sequence ID" value="KAK0422501.1"/>
    <property type="molecule type" value="Genomic_DNA"/>
</dbReference>
<proteinExistence type="predicted"/>
<sequence length="279" mass="32241">MLGMRSRADNQHATDIGQRYDAQGRPIPSVVMDMFGNRVNTYTYDQFGGYYDESLFYYQDDGSVWCLNEYGHAVLFQSAADRAAEEAEGDCHYRVPPPEVTFAYQESVRQELLRQQEMVYDDYWLLHQWDEPEDCVDASMSKLSLQDKPKTEKAKTKKGLSRQEKQALKEQYYDELMVLGPNNRRLREEQLGIRKVPLPVTMTFGGTTYIATPSGDNYLFPYFFRDRYPGFVRDIEAIEGSYDPDLKATNPPKKISEIDKDAVYPEPYIGEHPPEKAKA</sequence>